<organism evidence="5 6">
    <name type="scientific">Clostridium gasigenes</name>
    <dbReference type="NCBI Taxonomy" id="94869"/>
    <lineage>
        <taxon>Bacteria</taxon>
        <taxon>Bacillati</taxon>
        <taxon>Bacillota</taxon>
        <taxon>Clostridia</taxon>
        <taxon>Eubacteriales</taxon>
        <taxon>Clostridiaceae</taxon>
        <taxon>Clostridium</taxon>
    </lineage>
</organism>
<keyword evidence="3" id="KW-0472">Membrane</keyword>
<evidence type="ECO:0000256" key="3">
    <source>
        <dbReference type="SAM" id="Phobius"/>
    </source>
</evidence>
<dbReference type="EMBL" id="FNJM01000001">
    <property type="protein sequence ID" value="SDO65444.1"/>
    <property type="molecule type" value="Genomic_DNA"/>
</dbReference>
<dbReference type="OrthoDB" id="9815425at2"/>
<feature type="transmembrane region" description="Helical" evidence="3">
    <location>
        <begin position="6"/>
        <end position="25"/>
    </location>
</feature>
<protein>
    <submittedName>
        <fullName evidence="5">Acetyl esterase</fullName>
    </submittedName>
</protein>
<evidence type="ECO:0000256" key="2">
    <source>
        <dbReference type="ARBA" id="ARBA00022801"/>
    </source>
</evidence>
<dbReference type="InterPro" id="IPR029058">
    <property type="entry name" value="AB_hydrolase_fold"/>
</dbReference>
<dbReference type="GO" id="GO:0016787">
    <property type="term" value="F:hydrolase activity"/>
    <property type="evidence" value="ECO:0007669"/>
    <property type="project" value="UniProtKB-KW"/>
</dbReference>
<proteinExistence type="inferred from homology"/>
<evidence type="ECO:0000259" key="4">
    <source>
        <dbReference type="Pfam" id="PF07859"/>
    </source>
</evidence>
<keyword evidence="3" id="KW-1133">Transmembrane helix</keyword>
<dbReference type="FunFam" id="3.40.50.1820:FF:000089">
    <property type="entry name" value="Alpha/beta hydrolase"/>
    <property type="match status" value="1"/>
</dbReference>
<dbReference type="PANTHER" id="PTHR48081:SF8">
    <property type="entry name" value="ALPHA_BETA HYDROLASE FOLD-3 DOMAIN-CONTAINING PROTEIN-RELATED"/>
    <property type="match status" value="1"/>
</dbReference>
<dbReference type="InterPro" id="IPR050300">
    <property type="entry name" value="GDXG_lipolytic_enzyme"/>
</dbReference>
<dbReference type="RefSeq" id="WP_089964699.1">
    <property type="nucleotide sequence ID" value="NZ_FNJM01000001.1"/>
</dbReference>
<dbReference type="SUPFAM" id="SSF53474">
    <property type="entry name" value="alpha/beta-Hydrolases"/>
    <property type="match status" value="1"/>
</dbReference>
<accession>A0A1H0LB27</accession>
<evidence type="ECO:0000313" key="6">
    <source>
        <dbReference type="Proteomes" id="UP000198597"/>
    </source>
</evidence>
<dbReference type="STRING" id="94869.SAMN04488529_10149"/>
<keyword evidence="2" id="KW-0378">Hydrolase</keyword>
<dbReference type="Gene3D" id="3.40.50.1820">
    <property type="entry name" value="alpha/beta hydrolase"/>
    <property type="match status" value="1"/>
</dbReference>
<dbReference type="InterPro" id="IPR013094">
    <property type="entry name" value="AB_hydrolase_3"/>
</dbReference>
<keyword evidence="3" id="KW-0812">Transmembrane</keyword>
<comment type="similarity">
    <text evidence="1">Belongs to the 'GDXG' lipolytic enzyme family.</text>
</comment>
<dbReference type="Pfam" id="PF07859">
    <property type="entry name" value="Abhydrolase_3"/>
    <property type="match status" value="1"/>
</dbReference>
<dbReference type="Proteomes" id="UP000198597">
    <property type="component" value="Unassembled WGS sequence"/>
</dbReference>
<reference evidence="5 6" key="1">
    <citation type="submission" date="2016-10" db="EMBL/GenBank/DDBJ databases">
        <authorList>
            <person name="de Groot N.N."/>
        </authorList>
    </citation>
    <scope>NUCLEOTIDE SEQUENCE [LARGE SCALE GENOMIC DNA]</scope>
    <source>
        <strain evidence="5 6">DSM 12272</strain>
    </source>
</reference>
<gene>
    <name evidence="5" type="ORF">SAMN04488529_10149</name>
</gene>
<name>A0A1H0LB27_9CLOT</name>
<dbReference type="PANTHER" id="PTHR48081">
    <property type="entry name" value="AB HYDROLASE SUPERFAMILY PROTEIN C4A8.06C"/>
    <property type="match status" value="1"/>
</dbReference>
<dbReference type="AlphaFoldDB" id="A0A1H0LB27"/>
<evidence type="ECO:0000313" key="5">
    <source>
        <dbReference type="EMBL" id="SDO65444.1"/>
    </source>
</evidence>
<evidence type="ECO:0000256" key="1">
    <source>
        <dbReference type="ARBA" id="ARBA00010515"/>
    </source>
</evidence>
<feature type="domain" description="Alpha/beta hydrolase fold-3" evidence="4">
    <location>
        <begin position="112"/>
        <end position="319"/>
    </location>
</feature>
<keyword evidence="6" id="KW-1185">Reference proteome</keyword>
<sequence length="347" mass="39253">MQKKKVFWIFSIVILFVMIYSSFMIKNLTTTSYGKLDKVFGVVTKINNYFSPTSLKEKSTYEIREALHKSATKWSPKPISFSNIKNMDIKTSSNQVPVRIYTPDNGNDFPLIIYAHGGSWISGTIDDYDHICRKLSKNSKAIVVSVNYRLAPENPFPSGLNDMYNVLQWVYLNAKSINGNSNLISIVGDSAGANLSAVVSQMARDKSGPHITSQVLIYPSTNIYELNTESWSYFGMDYNLTRENSEKFIDLYTPILEDRRSEYASPLLSENFNGLPDTLIITAEFDPLRDEGESYGNKLKEAGVYVISTRYKGVTHGFISMGNLTKKADKALNEICTYLQKQFNKKI</sequence>